<protein>
    <recommendedName>
        <fullName evidence="2">PBP domain-containing protein</fullName>
    </recommendedName>
</protein>
<gene>
    <name evidence="3" type="ORF">CBYS24578_00015136</name>
</gene>
<dbReference type="AlphaFoldDB" id="A0A9N9UN98"/>
<dbReference type="EMBL" id="CABFNO020001481">
    <property type="protein sequence ID" value="CAG9992216.1"/>
    <property type="molecule type" value="Genomic_DNA"/>
</dbReference>
<organism evidence="3 4">
    <name type="scientific">Clonostachys byssicola</name>
    <dbReference type="NCBI Taxonomy" id="160290"/>
    <lineage>
        <taxon>Eukaryota</taxon>
        <taxon>Fungi</taxon>
        <taxon>Dikarya</taxon>
        <taxon>Ascomycota</taxon>
        <taxon>Pezizomycotina</taxon>
        <taxon>Sordariomycetes</taxon>
        <taxon>Hypocreomycetidae</taxon>
        <taxon>Hypocreales</taxon>
        <taxon>Bionectriaceae</taxon>
        <taxon>Clonostachys</taxon>
    </lineage>
</organism>
<dbReference type="PANTHER" id="PTHR30570">
    <property type="entry name" value="PERIPLASMIC PHOSPHATE BINDING COMPONENT OF PHOSPHATE ABC TRANSPORTER"/>
    <property type="match status" value="1"/>
</dbReference>
<reference evidence="3" key="1">
    <citation type="submission" date="2021-10" db="EMBL/GenBank/DDBJ databases">
        <authorList>
            <person name="Piombo E."/>
        </authorList>
    </citation>
    <scope>NUCLEOTIDE SEQUENCE</scope>
</reference>
<evidence type="ECO:0000313" key="4">
    <source>
        <dbReference type="Proteomes" id="UP000754883"/>
    </source>
</evidence>
<feature type="domain" description="PBP" evidence="2">
    <location>
        <begin position="140"/>
        <end position="353"/>
    </location>
</feature>
<comment type="caution">
    <text evidence="3">The sequence shown here is derived from an EMBL/GenBank/DDBJ whole genome shotgun (WGS) entry which is preliminary data.</text>
</comment>
<dbReference type="Pfam" id="PF12849">
    <property type="entry name" value="PBP_like_2"/>
    <property type="match status" value="1"/>
</dbReference>
<dbReference type="Gene3D" id="3.40.190.10">
    <property type="entry name" value="Periplasmic binding protein-like II"/>
    <property type="match status" value="2"/>
</dbReference>
<evidence type="ECO:0000313" key="3">
    <source>
        <dbReference type="EMBL" id="CAG9992216.1"/>
    </source>
</evidence>
<accession>A0A9N9UN98</accession>
<keyword evidence="4" id="KW-1185">Reference proteome</keyword>
<evidence type="ECO:0000259" key="2">
    <source>
        <dbReference type="Pfam" id="PF12849"/>
    </source>
</evidence>
<keyword evidence="1" id="KW-0732">Signal</keyword>
<dbReference type="InterPro" id="IPR050811">
    <property type="entry name" value="Phosphate_ABC_transporter"/>
</dbReference>
<evidence type="ECO:0000256" key="1">
    <source>
        <dbReference type="ARBA" id="ARBA00022729"/>
    </source>
</evidence>
<dbReference type="Proteomes" id="UP000754883">
    <property type="component" value="Unassembled WGS sequence"/>
</dbReference>
<name>A0A9N9UN98_9HYPO</name>
<dbReference type="OrthoDB" id="5126741at2759"/>
<sequence length="381" mass="42560">MMDDFTDSVEVALYAVSLGAASIFAQDLPRRDLTGYPDYKVDFNVSGIFRIFGSDLKGAIPALAAGFAEYQPGASIGIYNYTSSEGSIAGLYTGLSELAPAGDDAKLTDMMPFFNSYGYLPTEISIATGGHEKRGTLWPAVIVVHKDNPLERLTMDQLDRIFSSERIGGWKLGANDNLASVGEGDNILFTAEYGRNASTNIRKWSQLGIEGEWADKEIQTYGYIAPGFVIYMQRKLFHWSQKWNPNYKEYVEEKQATADNDGKTVASDRMLEELSNDRYGIGWGAQLHIKDYPNVKPIAIAQNSSGPYYEFSPQTVSDRNYPLARDAYIYLNRAPGQLVEPKTREFLRFVLSRQGQEIIAGLDKYYALTLPELESQLSRLE</sequence>
<proteinExistence type="predicted"/>
<dbReference type="InterPro" id="IPR024370">
    <property type="entry name" value="PBP_domain"/>
</dbReference>
<dbReference type="PANTHER" id="PTHR30570:SF6">
    <property type="entry name" value="PHOSPHATE-BINDING PROTEIN PSTS"/>
    <property type="match status" value="1"/>
</dbReference>
<dbReference type="SUPFAM" id="SSF53850">
    <property type="entry name" value="Periplasmic binding protein-like II"/>
    <property type="match status" value="1"/>
</dbReference>